<accession>A0A8E6BB60</accession>
<dbReference type="Gene3D" id="1.20.58.1480">
    <property type="match status" value="1"/>
</dbReference>
<evidence type="ECO:0000259" key="1">
    <source>
        <dbReference type="PROSITE" id="PS51787"/>
    </source>
</evidence>
<dbReference type="KEGG" id="tsph:KIH39_11540"/>
<sequence length="230" mass="26179">MDDLSLSLANFEGVAKLFPLPNLVMFPNTVQHLHIFEPRYRQMTADALLGDRLIALVLLKDDWERDYDQNPAIHSMACLGKIVADKLLPDGRYNLIFQGYSRVRLIEELPKTRLYRSAKCDLLPDKIPEDFDSLLKLRRKLAELLLPNLGEGQIQRHLSEIFESDMSLGVLCDVLSFAVPLPLKEKQSLLEILPVEERAQFLLERLQKLLATGPAFQGTKNIFPPPFSAN</sequence>
<proteinExistence type="predicted"/>
<dbReference type="InterPro" id="IPR046336">
    <property type="entry name" value="Lon_prtase_N_sf"/>
</dbReference>
<dbReference type="Pfam" id="PF02190">
    <property type="entry name" value="LON_substr_bdg"/>
    <property type="match status" value="1"/>
</dbReference>
<dbReference type="InterPro" id="IPR015947">
    <property type="entry name" value="PUA-like_sf"/>
</dbReference>
<protein>
    <submittedName>
        <fullName evidence="2">LON peptidase substrate-binding domain-containing protein</fullName>
    </submittedName>
</protein>
<dbReference type="AlphaFoldDB" id="A0A8E6BB60"/>
<organism evidence="2 3">
    <name type="scientific">Telmatocola sphagniphila</name>
    <dbReference type="NCBI Taxonomy" id="1123043"/>
    <lineage>
        <taxon>Bacteria</taxon>
        <taxon>Pseudomonadati</taxon>
        <taxon>Planctomycetota</taxon>
        <taxon>Planctomycetia</taxon>
        <taxon>Gemmatales</taxon>
        <taxon>Gemmataceae</taxon>
    </lineage>
</organism>
<dbReference type="SUPFAM" id="SSF88697">
    <property type="entry name" value="PUA domain-like"/>
    <property type="match status" value="1"/>
</dbReference>
<evidence type="ECO:0000313" key="3">
    <source>
        <dbReference type="Proteomes" id="UP000676194"/>
    </source>
</evidence>
<evidence type="ECO:0000313" key="2">
    <source>
        <dbReference type="EMBL" id="QVL34506.1"/>
    </source>
</evidence>
<dbReference type="SMART" id="SM00464">
    <property type="entry name" value="LON"/>
    <property type="match status" value="1"/>
</dbReference>
<keyword evidence="3" id="KW-1185">Reference proteome</keyword>
<dbReference type="PROSITE" id="PS51787">
    <property type="entry name" value="LON_N"/>
    <property type="match status" value="1"/>
</dbReference>
<dbReference type="Gene3D" id="2.30.130.40">
    <property type="entry name" value="LON domain-like"/>
    <property type="match status" value="1"/>
</dbReference>
<dbReference type="PANTHER" id="PTHR46732">
    <property type="entry name" value="ATP-DEPENDENT PROTEASE LA (LON) DOMAIN PROTEIN"/>
    <property type="match status" value="1"/>
</dbReference>
<dbReference type="Proteomes" id="UP000676194">
    <property type="component" value="Chromosome"/>
</dbReference>
<gene>
    <name evidence="2" type="ORF">KIH39_11540</name>
</gene>
<dbReference type="EMBL" id="CP074694">
    <property type="protein sequence ID" value="QVL34506.1"/>
    <property type="molecule type" value="Genomic_DNA"/>
</dbReference>
<dbReference type="InterPro" id="IPR003111">
    <property type="entry name" value="Lon_prtase_N"/>
</dbReference>
<name>A0A8E6BB60_9BACT</name>
<feature type="domain" description="Lon N-terminal" evidence="1">
    <location>
        <begin position="15"/>
        <end position="210"/>
    </location>
</feature>
<reference evidence="2" key="1">
    <citation type="submission" date="2021-05" db="EMBL/GenBank/DDBJ databases">
        <title>Complete genome sequence of the cellulolytic planctomycete Telmatocola sphagniphila SP2T and characterization of the first cellulase from planctomycetes.</title>
        <authorList>
            <person name="Rakitin A.L."/>
            <person name="Beletsky A.V."/>
            <person name="Naumoff D.G."/>
            <person name="Kulichevskaya I.S."/>
            <person name="Mardanov A.V."/>
            <person name="Ravin N.V."/>
            <person name="Dedysh S.N."/>
        </authorList>
    </citation>
    <scope>NUCLEOTIDE SEQUENCE</scope>
    <source>
        <strain evidence="2">SP2T</strain>
    </source>
</reference>
<dbReference type="PANTHER" id="PTHR46732:SF8">
    <property type="entry name" value="ATP-DEPENDENT PROTEASE LA (LON) DOMAIN PROTEIN"/>
    <property type="match status" value="1"/>
</dbReference>
<dbReference type="RefSeq" id="WP_213499560.1">
    <property type="nucleotide sequence ID" value="NZ_CP074694.1"/>
</dbReference>